<dbReference type="STRING" id="84698.SAMN04488528_101248"/>
<dbReference type="InterPro" id="IPR020084">
    <property type="entry name" value="NUDIX_hydrolase_CS"/>
</dbReference>
<evidence type="ECO:0000313" key="4">
    <source>
        <dbReference type="Proteomes" id="UP000198619"/>
    </source>
</evidence>
<dbReference type="GO" id="GO:0004452">
    <property type="term" value="F:isopentenyl-diphosphate delta-isomerase activity"/>
    <property type="evidence" value="ECO:0007669"/>
    <property type="project" value="TreeGrafter"/>
</dbReference>
<evidence type="ECO:0000259" key="2">
    <source>
        <dbReference type="PROSITE" id="PS51462"/>
    </source>
</evidence>
<dbReference type="Proteomes" id="UP000198619">
    <property type="component" value="Unassembled WGS sequence"/>
</dbReference>
<dbReference type="InterPro" id="IPR000086">
    <property type="entry name" value="NUDIX_hydrolase_dom"/>
</dbReference>
<reference evidence="3 4" key="1">
    <citation type="submission" date="2016-10" db="EMBL/GenBank/DDBJ databases">
        <authorList>
            <person name="de Groot N.N."/>
        </authorList>
    </citation>
    <scope>NUCLEOTIDE SEQUENCE [LARGE SCALE GENOMIC DNA]</scope>
    <source>
        <strain evidence="3 4">DSM 12271</strain>
    </source>
</reference>
<organism evidence="3 4">
    <name type="scientific">Clostridium frigidicarnis</name>
    <dbReference type="NCBI Taxonomy" id="84698"/>
    <lineage>
        <taxon>Bacteria</taxon>
        <taxon>Bacillati</taxon>
        <taxon>Bacillota</taxon>
        <taxon>Clostridia</taxon>
        <taxon>Eubacteriales</taxon>
        <taxon>Clostridiaceae</taxon>
        <taxon>Clostridium</taxon>
    </lineage>
</organism>
<dbReference type="GO" id="GO:0005737">
    <property type="term" value="C:cytoplasm"/>
    <property type="evidence" value="ECO:0007669"/>
    <property type="project" value="TreeGrafter"/>
</dbReference>
<keyword evidence="1" id="KW-0378">Hydrolase</keyword>
<dbReference type="PROSITE" id="PS51462">
    <property type="entry name" value="NUDIX"/>
    <property type="match status" value="1"/>
</dbReference>
<dbReference type="SUPFAM" id="SSF55811">
    <property type="entry name" value="Nudix"/>
    <property type="match status" value="1"/>
</dbReference>
<dbReference type="GO" id="GO:0009240">
    <property type="term" value="P:isopentenyl diphosphate biosynthetic process"/>
    <property type="evidence" value="ECO:0007669"/>
    <property type="project" value="TreeGrafter"/>
</dbReference>
<name>A0A1I0YCE5_9CLOT</name>
<feature type="domain" description="Nudix hydrolase" evidence="2">
    <location>
        <begin position="29"/>
        <end position="157"/>
    </location>
</feature>
<protein>
    <submittedName>
        <fullName evidence="3">NUDIX domain-containing protein</fullName>
    </submittedName>
</protein>
<keyword evidence="4" id="KW-1185">Reference proteome</keyword>
<gene>
    <name evidence="3" type="ORF">SAMN04488528_101248</name>
</gene>
<accession>A0A1I0YCE5</accession>
<dbReference type="InterPro" id="IPR015797">
    <property type="entry name" value="NUDIX_hydrolase-like_dom_sf"/>
</dbReference>
<dbReference type="PROSITE" id="PS00893">
    <property type="entry name" value="NUDIX_BOX"/>
    <property type="match status" value="1"/>
</dbReference>
<dbReference type="Pfam" id="PF00293">
    <property type="entry name" value="NUDIX"/>
    <property type="match status" value="1"/>
</dbReference>
<dbReference type="PANTHER" id="PTHR10885:SF20">
    <property type="entry name" value="NUDIX HYDROLASE DOMAIN-CONTAINING PROTEIN"/>
    <property type="match status" value="1"/>
</dbReference>
<dbReference type="OrthoDB" id="9786032at2"/>
<evidence type="ECO:0000313" key="3">
    <source>
        <dbReference type="EMBL" id="SFB10467.1"/>
    </source>
</evidence>
<sequence>MAELCDVYDVSGNKTGEVFFRGEALKKGQYQLATNVWIINSNLEILIQKRSKLKRSYPDIWAVHGGCVSTGENSLDACIREAYEEIGIVIQPKDMKLLTRIVGEKVIMDNYIVLQEFDLSSAVLQVEEVSGIKWVSLHEVERMLKKKEFFEYSEMPYVIEFINNLN</sequence>
<dbReference type="CDD" id="cd04693">
    <property type="entry name" value="NUDIX_Hydrolase"/>
    <property type="match status" value="1"/>
</dbReference>
<dbReference type="PANTHER" id="PTHR10885">
    <property type="entry name" value="ISOPENTENYL-DIPHOSPHATE DELTA-ISOMERASE"/>
    <property type="match status" value="1"/>
</dbReference>
<proteinExistence type="predicted"/>
<dbReference type="Gene3D" id="3.90.79.10">
    <property type="entry name" value="Nucleoside Triphosphate Pyrophosphohydrolase"/>
    <property type="match status" value="1"/>
</dbReference>
<dbReference type="AlphaFoldDB" id="A0A1I0YCE5"/>
<evidence type="ECO:0000256" key="1">
    <source>
        <dbReference type="ARBA" id="ARBA00022801"/>
    </source>
</evidence>
<dbReference type="GO" id="GO:0016787">
    <property type="term" value="F:hydrolase activity"/>
    <property type="evidence" value="ECO:0007669"/>
    <property type="project" value="UniProtKB-KW"/>
</dbReference>
<dbReference type="RefSeq" id="WP_090040821.1">
    <property type="nucleotide sequence ID" value="NZ_FOKI01000012.1"/>
</dbReference>
<dbReference type="EMBL" id="FOKI01000012">
    <property type="protein sequence ID" value="SFB10467.1"/>
    <property type="molecule type" value="Genomic_DNA"/>
</dbReference>